<dbReference type="EMBL" id="CDSF01000101">
    <property type="protein sequence ID" value="CEP00421.1"/>
    <property type="molecule type" value="Genomic_DNA"/>
</dbReference>
<dbReference type="InterPro" id="IPR014790">
    <property type="entry name" value="MutL_C"/>
</dbReference>
<dbReference type="PANTHER" id="PTHR10073">
    <property type="entry name" value="DNA MISMATCH REPAIR PROTEIN MLH, PMS, MUTL"/>
    <property type="match status" value="1"/>
</dbReference>
<dbReference type="GO" id="GO:0032300">
    <property type="term" value="C:mismatch repair complex"/>
    <property type="evidence" value="ECO:0007669"/>
    <property type="project" value="InterPro"/>
</dbReference>
<evidence type="ECO:0000313" key="4">
    <source>
        <dbReference type="EMBL" id="SPQ94074.1"/>
    </source>
</evidence>
<dbReference type="Gene3D" id="3.30.1540.20">
    <property type="entry name" value="MutL, C-terminal domain, dimerisation subdomain"/>
    <property type="match status" value="1"/>
</dbReference>
<dbReference type="InterPro" id="IPR036890">
    <property type="entry name" value="HATPase_C_sf"/>
</dbReference>
<comment type="similarity">
    <text evidence="1">Belongs to the DNA mismatch repair MutL/HexB family.</text>
</comment>
<dbReference type="SUPFAM" id="SSF118116">
    <property type="entry name" value="DNA mismatch repair protein MutL"/>
    <property type="match status" value="1"/>
</dbReference>
<dbReference type="AlphaFoldDB" id="A0A0G4IZC4"/>
<gene>
    <name evidence="3" type="ORF">PBRA_001475</name>
    <name evidence="4" type="ORF">PLBR_LOCUS1289</name>
</gene>
<dbReference type="InterPro" id="IPR038973">
    <property type="entry name" value="MutL/Mlh/Pms-like"/>
</dbReference>
<dbReference type="EMBL" id="OVEO01000002">
    <property type="protein sequence ID" value="SPQ94074.1"/>
    <property type="molecule type" value="Genomic_DNA"/>
</dbReference>
<evidence type="ECO:0000259" key="2">
    <source>
        <dbReference type="SMART" id="SM00853"/>
    </source>
</evidence>
<keyword evidence="4" id="KW-0496">Mitochondrion</keyword>
<evidence type="ECO:0000256" key="1">
    <source>
        <dbReference type="ARBA" id="ARBA00006082"/>
    </source>
</evidence>
<feature type="domain" description="MutL C-terminal dimerisation" evidence="2">
    <location>
        <begin position="412"/>
        <end position="556"/>
    </location>
</feature>
<dbReference type="Proteomes" id="UP000290189">
    <property type="component" value="Unassembled WGS sequence"/>
</dbReference>
<dbReference type="STRING" id="37360.A0A0G4IZC4"/>
<dbReference type="Gene3D" id="3.30.565.10">
    <property type="entry name" value="Histidine kinase-like ATPase, C-terminal domain"/>
    <property type="match status" value="1"/>
</dbReference>
<dbReference type="InterPro" id="IPR042121">
    <property type="entry name" value="MutL_C_regsub"/>
</dbReference>
<geneLocation type="mitochondrion" evidence="4"/>
<dbReference type="SMART" id="SM00853">
    <property type="entry name" value="MutL_C"/>
    <property type="match status" value="1"/>
</dbReference>
<evidence type="ECO:0000313" key="3">
    <source>
        <dbReference type="EMBL" id="CEP00421.1"/>
    </source>
</evidence>
<protein>
    <recommendedName>
        <fullName evidence="2">MutL C-terminal dimerisation domain-containing protein</fullName>
    </recommendedName>
</protein>
<organism evidence="3 5">
    <name type="scientific">Plasmodiophora brassicae</name>
    <name type="common">Clubroot disease agent</name>
    <dbReference type="NCBI Taxonomy" id="37360"/>
    <lineage>
        <taxon>Eukaryota</taxon>
        <taxon>Sar</taxon>
        <taxon>Rhizaria</taxon>
        <taxon>Endomyxa</taxon>
        <taxon>Phytomyxea</taxon>
        <taxon>Plasmodiophorida</taxon>
        <taxon>Plasmodiophoridae</taxon>
        <taxon>Plasmodiophora</taxon>
    </lineage>
</organism>
<dbReference type="GO" id="GO:0140664">
    <property type="term" value="F:ATP-dependent DNA damage sensor activity"/>
    <property type="evidence" value="ECO:0007669"/>
    <property type="project" value="InterPro"/>
</dbReference>
<dbReference type="GO" id="GO:0005524">
    <property type="term" value="F:ATP binding"/>
    <property type="evidence" value="ECO:0007669"/>
    <property type="project" value="InterPro"/>
</dbReference>
<reference evidence="4 6" key="2">
    <citation type="submission" date="2018-03" db="EMBL/GenBank/DDBJ databases">
        <authorList>
            <person name="Fogelqvist J."/>
        </authorList>
    </citation>
    <scope>NUCLEOTIDE SEQUENCE [LARGE SCALE GENOMIC DNA]</scope>
</reference>
<dbReference type="InterPro" id="IPR042120">
    <property type="entry name" value="MutL_C_dimsub"/>
</dbReference>
<dbReference type="GO" id="GO:0006298">
    <property type="term" value="P:mismatch repair"/>
    <property type="evidence" value="ECO:0007669"/>
    <property type="project" value="InterPro"/>
</dbReference>
<reference evidence="3 5" key="1">
    <citation type="submission" date="2015-02" db="EMBL/GenBank/DDBJ databases">
        <authorList>
            <person name="Chooi Y.-H."/>
        </authorList>
    </citation>
    <scope>NUCLEOTIDE SEQUENCE [LARGE SCALE GENOMIC DNA]</scope>
    <source>
        <strain evidence="3">E3</strain>
    </source>
</reference>
<dbReference type="GO" id="GO:0016887">
    <property type="term" value="F:ATP hydrolysis activity"/>
    <property type="evidence" value="ECO:0007669"/>
    <property type="project" value="InterPro"/>
</dbReference>
<dbReference type="OrthoDB" id="429932at2759"/>
<sequence>MPCERLRDDVARRISSASRVPSFEHALSTVVRMAMYWNPTTVTVLVNAPQRGFAVISSDNGLNADALNGVAAGLSQLADIAHVHVTSKCGDSRRLCTLDVHSGTRSETVDRAAPTGTRVDVTNLFHNLPVRRRALDAALDNVPRAHSHTRLAVQRVALLHCHVRWIVEDRPRRQTILSTRPIQNASIAAALGNVFGFADNDAVEFHWACPTYRVRGLIGSLTNTDHRRCVHLVYVNGQLADTPHVVVSFQRVIAALQRALSIPASSSLATIIAVIEGGDDQGDVVWSERDPACRVYWDDLGRVPSDLVECLRRAVHDAIRARYGQAAVRAPAVVHALESMFRSTGRQRPPTPVSSAIAAKRTQRPDGGSVVRLWRGVQVSGSKRFCCRGSASSPPNTTPVALDRSMLVNARVLRQVDSKFIVAVVDGNAVIVIDQHAADERVRLEQLEHEMEARRQKAILTTMTVSPAVTLAWSSGDLDLLEQVKDRIEEWGFQVVGLQGRFALRRVPVIFGERLTSEDLLGYVRSLHSSGTVPPRLKSVLASKACRSAIMFGDVLSVEQCGALVGRLATCKFPFQCAHGRPSVVPLAITRAGRRPLPPRPNLARFRRQTTNC</sequence>
<accession>A0A0G4IZC4</accession>
<dbReference type="PANTHER" id="PTHR10073:SF47">
    <property type="entry name" value="DNA MISMATCH REPAIR PROTEIN MLH3"/>
    <property type="match status" value="1"/>
</dbReference>
<evidence type="ECO:0000313" key="5">
    <source>
        <dbReference type="Proteomes" id="UP000039324"/>
    </source>
</evidence>
<name>A0A0G4IZC4_PLABS</name>
<dbReference type="Pfam" id="PF08676">
    <property type="entry name" value="MutL_C"/>
    <property type="match status" value="1"/>
</dbReference>
<dbReference type="Proteomes" id="UP000039324">
    <property type="component" value="Unassembled WGS sequence"/>
</dbReference>
<proteinExistence type="inferred from homology"/>
<dbReference type="SUPFAM" id="SSF55874">
    <property type="entry name" value="ATPase domain of HSP90 chaperone/DNA topoisomerase II/histidine kinase"/>
    <property type="match status" value="1"/>
</dbReference>
<evidence type="ECO:0000313" key="6">
    <source>
        <dbReference type="Proteomes" id="UP000290189"/>
    </source>
</evidence>
<dbReference type="InterPro" id="IPR037198">
    <property type="entry name" value="MutL_C_sf"/>
</dbReference>
<dbReference type="Gene3D" id="3.30.1370.100">
    <property type="entry name" value="MutL, C-terminal domain, regulatory subdomain"/>
    <property type="match status" value="1"/>
</dbReference>
<keyword evidence="5" id="KW-1185">Reference proteome</keyword>